<dbReference type="GO" id="GO:0030313">
    <property type="term" value="C:cell envelope"/>
    <property type="evidence" value="ECO:0007669"/>
    <property type="project" value="UniProtKB-SubCell"/>
</dbReference>
<dbReference type="PANTHER" id="PTHR32347:SF23">
    <property type="entry name" value="BLL5650 PROTEIN"/>
    <property type="match status" value="1"/>
</dbReference>
<gene>
    <name evidence="4" type="ORF">S01H1_66128</name>
</gene>
<comment type="subcellular location">
    <subcellularLocation>
        <location evidence="1">Cell envelope</location>
    </subcellularLocation>
</comment>
<feature type="non-terminal residue" evidence="4">
    <location>
        <position position="250"/>
    </location>
</feature>
<evidence type="ECO:0000256" key="3">
    <source>
        <dbReference type="SAM" id="Coils"/>
    </source>
</evidence>
<accession>X0XY36</accession>
<evidence type="ECO:0000256" key="2">
    <source>
        <dbReference type="ARBA" id="ARBA00023054"/>
    </source>
</evidence>
<dbReference type="EMBL" id="BARS01043713">
    <property type="protein sequence ID" value="GAG41458.1"/>
    <property type="molecule type" value="Genomic_DNA"/>
</dbReference>
<keyword evidence="2 3" id="KW-0175">Coiled coil</keyword>
<evidence type="ECO:0000256" key="1">
    <source>
        <dbReference type="ARBA" id="ARBA00004196"/>
    </source>
</evidence>
<comment type="caution">
    <text evidence="4">The sequence shown here is derived from an EMBL/GenBank/DDBJ whole genome shotgun (WGS) entry which is preliminary data.</text>
</comment>
<organism evidence="4">
    <name type="scientific">marine sediment metagenome</name>
    <dbReference type="NCBI Taxonomy" id="412755"/>
    <lineage>
        <taxon>unclassified sequences</taxon>
        <taxon>metagenomes</taxon>
        <taxon>ecological metagenomes</taxon>
    </lineage>
</organism>
<reference evidence="4" key="1">
    <citation type="journal article" date="2014" name="Front. Microbiol.">
        <title>High frequency of phylogenetically diverse reductive dehalogenase-homologous genes in deep subseafloor sedimentary metagenomes.</title>
        <authorList>
            <person name="Kawai M."/>
            <person name="Futagami T."/>
            <person name="Toyoda A."/>
            <person name="Takaki Y."/>
            <person name="Nishi S."/>
            <person name="Hori S."/>
            <person name="Arai W."/>
            <person name="Tsubouchi T."/>
            <person name="Morono Y."/>
            <person name="Uchiyama I."/>
            <person name="Ito T."/>
            <person name="Fujiyama A."/>
            <person name="Inagaki F."/>
            <person name="Takami H."/>
        </authorList>
    </citation>
    <scope>NUCLEOTIDE SEQUENCE</scope>
    <source>
        <strain evidence="4">Expedition CK06-06</strain>
    </source>
</reference>
<protein>
    <recommendedName>
        <fullName evidence="5">Membrane fusion protein biotin-lipoyl like domain-containing protein</fullName>
    </recommendedName>
</protein>
<evidence type="ECO:0008006" key="5">
    <source>
        <dbReference type="Google" id="ProtNLM"/>
    </source>
</evidence>
<name>X0XY36_9ZZZZ</name>
<evidence type="ECO:0000313" key="4">
    <source>
        <dbReference type="EMBL" id="GAG41458.1"/>
    </source>
</evidence>
<feature type="coiled-coil region" evidence="3">
    <location>
        <begin position="123"/>
        <end position="190"/>
    </location>
</feature>
<sequence length="250" mass="26687">CSPAVEETIAPYPAADNLPAMVSAAGVVVPEKEALLSITAGGIVEDVLVAKGDRVSSGQVLVNLEGSQGQLAAVSTAELALLNAQLALEALYKDTELFAAEALNSAEAAELALEELNNPELQQAQASQSVANAQKAVADAERNLAILTKPPTPNVIDQARGNILLAEKKLNETNEQIEKLERQYKKHSSNKNLPAEIRKNILTKIRQSLKGLEVKRSQEQLAINNSYIKLNDLIAPPDPVDVQVAEAEFA</sequence>
<proteinExistence type="predicted"/>
<feature type="non-terminal residue" evidence="4">
    <location>
        <position position="1"/>
    </location>
</feature>
<dbReference type="InterPro" id="IPR050465">
    <property type="entry name" value="UPF0194_transport"/>
</dbReference>
<dbReference type="AlphaFoldDB" id="X0XY36"/>
<dbReference type="PANTHER" id="PTHR32347">
    <property type="entry name" value="EFFLUX SYSTEM COMPONENT YKNX-RELATED"/>
    <property type="match status" value="1"/>
</dbReference>